<gene>
    <name evidence="1" type="ORF">C6570_12185</name>
</gene>
<dbReference type="InterPro" id="IPR029069">
    <property type="entry name" value="HotDog_dom_sf"/>
</dbReference>
<reference evidence="1 2" key="1">
    <citation type="submission" date="2018-03" db="EMBL/GenBank/DDBJ databases">
        <title>Genome sequencing of Ottowia sp.</title>
        <authorList>
            <person name="Kim S.-J."/>
            <person name="Heo J."/>
            <person name="Kwon S.-W."/>
        </authorList>
    </citation>
    <scope>NUCLEOTIDE SEQUENCE [LARGE SCALE GENOMIC DNA]</scope>
    <source>
        <strain evidence="1 2">KADR8-3</strain>
    </source>
</reference>
<dbReference type="SUPFAM" id="SSF54637">
    <property type="entry name" value="Thioesterase/thiol ester dehydrase-isomerase"/>
    <property type="match status" value="1"/>
</dbReference>
<dbReference type="KEGG" id="otk:C6570_12185"/>
<dbReference type="EMBL" id="CP027666">
    <property type="protein sequence ID" value="AVO34909.1"/>
    <property type="molecule type" value="Genomic_DNA"/>
</dbReference>
<dbReference type="Pfam" id="PF22817">
    <property type="entry name" value="ApeP-like"/>
    <property type="match status" value="1"/>
</dbReference>
<dbReference type="AlphaFoldDB" id="A0A2S0MG85"/>
<accession>A0A2S0MG85</accession>
<protein>
    <submittedName>
        <fullName evidence="1">3-hydroxylacyl-ACP dehydratase</fullName>
    </submittedName>
</protein>
<organism evidence="1 2">
    <name type="scientific">Ottowia oryzae</name>
    <dbReference type="NCBI Taxonomy" id="2109914"/>
    <lineage>
        <taxon>Bacteria</taxon>
        <taxon>Pseudomonadati</taxon>
        <taxon>Pseudomonadota</taxon>
        <taxon>Betaproteobacteria</taxon>
        <taxon>Burkholderiales</taxon>
        <taxon>Comamonadaceae</taxon>
        <taxon>Ottowia</taxon>
    </lineage>
</organism>
<dbReference type="Gene3D" id="3.10.129.10">
    <property type="entry name" value="Hotdog Thioesterase"/>
    <property type="match status" value="1"/>
</dbReference>
<dbReference type="Proteomes" id="UP000239709">
    <property type="component" value="Chromosome"/>
</dbReference>
<evidence type="ECO:0000313" key="1">
    <source>
        <dbReference type="EMBL" id="AVO34909.1"/>
    </source>
</evidence>
<proteinExistence type="predicted"/>
<name>A0A2S0MG85_9BURK</name>
<keyword evidence="2" id="KW-1185">Reference proteome</keyword>
<dbReference type="RefSeq" id="WP_106703458.1">
    <property type="nucleotide sequence ID" value="NZ_CP027666.1"/>
</dbReference>
<dbReference type="InterPro" id="IPR016776">
    <property type="entry name" value="ApeP-like_dehydratase"/>
</dbReference>
<dbReference type="OrthoDB" id="9800188at2"/>
<evidence type="ECO:0000313" key="2">
    <source>
        <dbReference type="Proteomes" id="UP000239709"/>
    </source>
</evidence>
<sequence>MSADTVFDAAAGQGRDWIAARIPHQGRMCLLDRVDRMSATESVCSAISHTDADNPLREGGRLGAACGIEYAAQAMALHGALAAQARQVPAPTMGFLVSVRSVALHVPRLDDVPGRLTVQARSDADNGDHSVYTFAISAEDGRPLVDGRAVVMLDAAPLVSS</sequence>